<keyword evidence="2" id="KW-0805">Transcription regulation</keyword>
<gene>
    <name evidence="5" type="ORF">ACFQHR_02140</name>
</gene>
<dbReference type="InterPro" id="IPR005650">
    <property type="entry name" value="BlaI_family"/>
</dbReference>
<sequence>MTDAPTPPQKPTDTELEILQILWQHGPCTVRVVNDEQNKVKETGYTTTLKLLQIMHEKGLVTRSEESRSHLYQAAVTEEDTQKRLLDRFLDTTFRGSAMKLVMQALGNRRTSQDELDQIKQLLKKLEDDSSKPTP</sequence>
<comment type="similarity">
    <text evidence="1">Belongs to the BlaI transcriptional regulatory family.</text>
</comment>
<dbReference type="Gene3D" id="1.10.10.10">
    <property type="entry name" value="Winged helix-like DNA-binding domain superfamily/Winged helix DNA-binding domain"/>
    <property type="match status" value="1"/>
</dbReference>
<evidence type="ECO:0000256" key="3">
    <source>
        <dbReference type="ARBA" id="ARBA00023125"/>
    </source>
</evidence>
<evidence type="ECO:0000256" key="1">
    <source>
        <dbReference type="ARBA" id="ARBA00011046"/>
    </source>
</evidence>
<accession>A0ABW2DJG9</accession>
<dbReference type="EMBL" id="JBHSYQ010000003">
    <property type="protein sequence ID" value="MFC6996401.1"/>
    <property type="molecule type" value="Genomic_DNA"/>
</dbReference>
<name>A0ABW2DJG9_9BACT</name>
<evidence type="ECO:0000256" key="4">
    <source>
        <dbReference type="ARBA" id="ARBA00023163"/>
    </source>
</evidence>
<dbReference type="Pfam" id="PF03965">
    <property type="entry name" value="Penicillinase_R"/>
    <property type="match status" value="1"/>
</dbReference>
<dbReference type="InterPro" id="IPR036388">
    <property type="entry name" value="WH-like_DNA-bd_sf"/>
</dbReference>
<dbReference type="PIRSF" id="PIRSF019455">
    <property type="entry name" value="CopR_AtkY"/>
    <property type="match status" value="1"/>
</dbReference>
<evidence type="ECO:0000313" key="6">
    <source>
        <dbReference type="Proteomes" id="UP001596405"/>
    </source>
</evidence>
<dbReference type="InterPro" id="IPR036390">
    <property type="entry name" value="WH_DNA-bd_sf"/>
</dbReference>
<keyword evidence="3" id="KW-0238">DNA-binding</keyword>
<proteinExistence type="inferred from homology"/>
<keyword evidence="4" id="KW-0804">Transcription</keyword>
<dbReference type="RefSeq" id="WP_066620241.1">
    <property type="nucleotide sequence ID" value="NZ_JBHSYQ010000003.1"/>
</dbReference>
<dbReference type="Gene3D" id="1.10.4040.10">
    <property type="entry name" value="Penicillinase repressor domain"/>
    <property type="match status" value="1"/>
</dbReference>
<keyword evidence="6" id="KW-1185">Reference proteome</keyword>
<evidence type="ECO:0000313" key="5">
    <source>
        <dbReference type="EMBL" id="MFC6996401.1"/>
    </source>
</evidence>
<dbReference type="SUPFAM" id="SSF46785">
    <property type="entry name" value="Winged helix' DNA-binding domain"/>
    <property type="match status" value="1"/>
</dbReference>
<comment type="caution">
    <text evidence="5">The sequence shown here is derived from an EMBL/GenBank/DDBJ whole genome shotgun (WGS) entry which is preliminary data.</text>
</comment>
<evidence type="ECO:0000256" key="2">
    <source>
        <dbReference type="ARBA" id="ARBA00023015"/>
    </source>
</evidence>
<protein>
    <submittedName>
        <fullName evidence="5">BlaI/MecI/CopY family transcriptional regulator</fullName>
    </submittedName>
</protein>
<dbReference type="Proteomes" id="UP001596405">
    <property type="component" value="Unassembled WGS sequence"/>
</dbReference>
<reference evidence="6" key="1">
    <citation type="journal article" date="2019" name="Int. J. Syst. Evol. Microbiol.">
        <title>The Global Catalogue of Microorganisms (GCM) 10K type strain sequencing project: providing services to taxonomists for standard genome sequencing and annotation.</title>
        <authorList>
            <consortium name="The Broad Institute Genomics Platform"/>
            <consortium name="The Broad Institute Genome Sequencing Center for Infectious Disease"/>
            <person name="Wu L."/>
            <person name="Ma J."/>
        </authorList>
    </citation>
    <scope>NUCLEOTIDE SEQUENCE [LARGE SCALE GENOMIC DNA]</scope>
    <source>
        <strain evidence="6">CGMCC 4.7393</strain>
    </source>
</reference>
<organism evidence="5 6">
    <name type="scientific">Rufibacter roseus</name>
    <dbReference type="NCBI Taxonomy" id="1567108"/>
    <lineage>
        <taxon>Bacteria</taxon>
        <taxon>Pseudomonadati</taxon>
        <taxon>Bacteroidota</taxon>
        <taxon>Cytophagia</taxon>
        <taxon>Cytophagales</taxon>
        <taxon>Hymenobacteraceae</taxon>
        <taxon>Rufibacter</taxon>
    </lineage>
</organism>